<proteinExistence type="inferred from homology"/>
<comment type="subcellular location">
    <subcellularLocation>
        <location evidence="9">Cytoplasm</location>
    </subcellularLocation>
</comment>
<gene>
    <name evidence="9" type="primary">leuS</name>
    <name evidence="15" type="ORF">CEN89_670</name>
</gene>
<dbReference type="Gene3D" id="3.40.50.620">
    <property type="entry name" value="HUPs"/>
    <property type="match status" value="2"/>
</dbReference>
<evidence type="ECO:0000256" key="9">
    <source>
        <dbReference type="HAMAP-Rule" id="MF_00049"/>
    </source>
</evidence>
<dbReference type="PANTHER" id="PTHR43740:SF2">
    <property type="entry name" value="LEUCINE--TRNA LIGASE, MITOCHONDRIAL"/>
    <property type="match status" value="1"/>
</dbReference>
<evidence type="ECO:0000256" key="3">
    <source>
        <dbReference type="ARBA" id="ARBA00022598"/>
    </source>
</evidence>
<dbReference type="GO" id="GO:0002161">
    <property type="term" value="F:aminoacyl-tRNA deacylase activity"/>
    <property type="evidence" value="ECO:0007669"/>
    <property type="project" value="InterPro"/>
</dbReference>
<comment type="similarity">
    <text evidence="1 9 10">Belongs to the class-I aminoacyl-tRNA synthetase family.</text>
</comment>
<comment type="caution">
    <text evidence="9">Lacks conserved residue(s) required for the propagation of feature annotation.</text>
</comment>
<dbReference type="CDD" id="cd00812">
    <property type="entry name" value="LeuRS_core"/>
    <property type="match status" value="1"/>
</dbReference>
<name>A0A554LHZ9_9BACT</name>
<comment type="catalytic activity">
    <reaction evidence="8 9">
        <text>tRNA(Leu) + L-leucine + ATP = L-leucyl-tRNA(Leu) + AMP + diphosphate</text>
        <dbReference type="Rhea" id="RHEA:11688"/>
        <dbReference type="Rhea" id="RHEA-COMP:9613"/>
        <dbReference type="Rhea" id="RHEA-COMP:9622"/>
        <dbReference type="ChEBI" id="CHEBI:30616"/>
        <dbReference type="ChEBI" id="CHEBI:33019"/>
        <dbReference type="ChEBI" id="CHEBI:57427"/>
        <dbReference type="ChEBI" id="CHEBI:78442"/>
        <dbReference type="ChEBI" id="CHEBI:78494"/>
        <dbReference type="ChEBI" id="CHEBI:456215"/>
        <dbReference type="EC" id="6.1.1.4"/>
    </reaction>
</comment>
<organism evidence="15 16">
    <name type="scientific">Candidatus Berkelbacteria bacterium Licking1014_7</name>
    <dbReference type="NCBI Taxonomy" id="2017147"/>
    <lineage>
        <taxon>Bacteria</taxon>
        <taxon>Candidatus Berkelbacteria</taxon>
    </lineage>
</organism>
<sequence>MKQYNHQQIERKWQKIWSQKKVFKTADFSSKKKFYCLDMFPYPSGEGLHVGHPRGYTATDIVARYQRLKGYEVMHPMGWDGFGLPAENYAIKHKIHPAITTKKNIVRIKNQLLSLGYSYDWDREINTTDPQYYKWTQWIFLKLFQRGLAYEARVPINWCPFCQTGLANEEVIQGKCDRCKTLVEKKKIRQWMLKITEYADRLLEDLDDLDWPEAIKTMQKNWIGRSEGVLIKFEIRNLKSEKNPKKNFIEVFTTRPDTLFGCTYLAIAPEKWQGIISNFKVQKYIQEAEKRCLTDNYKKEKTGVFTGVYAINPVNNKKIPIWLTDYVDANYGAGAIMAVPAHDHRDWEFAKKYNLPIKKIVKPSNLSKSVVLGISVKSGFKKELTKKSINFEVGLSRNGREHIRVTLDNSQIKFFLEIVSKYLKDNWWVEIIGSQDIMFFRENGKDDIIEDFLGKEKEIMPRCQRMEELVRNDKNLWEMLESNLFYQGFACYEENGIMLNSSIYSGMDNVLAGQKIVADLEKKDLAKSSTQYKLRDWVFSRQRYWGEPMPLVFCEKCKKQAEKSKIKNQKSKVQTRTFNLGEILNPGWVAVPEKDLPVKLPEVKNYEPTGTGESPLAQIKDWVNVICPKCGSQAKREINTMPQWAGSCWYYVAYLMRQSQIFPNSLPARSCLAEAGGRETGQANLPELASRNGTGKSQNKKYKLDKEAFDHWLPIDLYVGGAEHAVLHLLYARFWHKVLFDEGILSCKEPFQKLINVGTILADDGQKMSKSRGNVINPDDLIEKFGADSLRLYEMFIGPFTQKATWDKQGIVGVYRFLQKVSRLDNLISEKTSGRVEDQLQKTIQKVESDIENFNFNTAISALMIFVNYVFSCKTITYQQLKNFLIILFPFAPHLASEIWQSLGAKNLIDFDKFPRSQKIECLKKITIPVQINGKVRGEIQVEKNASQQQVIEKAQKIATISQYLQGKKIIRIIYVPCKIISFVV</sequence>
<evidence type="ECO:0000256" key="6">
    <source>
        <dbReference type="ARBA" id="ARBA00022917"/>
    </source>
</evidence>
<dbReference type="Proteomes" id="UP000315689">
    <property type="component" value="Unassembled WGS sequence"/>
</dbReference>
<keyword evidence="5 9" id="KW-0067">ATP-binding</keyword>
<feature type="domain" description="Aminoacyl-tRNA synthetase class Ia" evidence="11">
    <location>
        <begin position="705"/>
        <end position="795"/>
    </location>
</feature>
<dbReference type="GO" id="GO:0005829">
    <property type="term" value="C:cytosol"/>
    <property type="evidence" value="ECO:0007669"/>
    <property type="project" value="TreeGrafter"/>
</dbReference>
<dbReference type="NCBIfam" id="TIGR00396">
    <property type="entry name" value="leuS_bact"/>
    <property type="match status" value="1"/>
</dbReference>
<dbReference type="InterPro" id="IPR025709">
    <property type="entry name" value="Leu_tRNA-synth_edit"/>
</dbReference>
<dbReference type="Pfam" id="PF13603">
    <property type="entry name" value="tRNA-synt_1_2"/>
    <property type="match status" value="1"/>
</dbReference>
<dbReference type="InterPro" id="IPR015413">
    <property type="entry name" value="Methionyl/Leucyl_tRNA_Synth"/>
</dbReference>
<feature type="domain" description="Leucyl-tRNA synthetase editing" evidence="14">
    <location>
        <begin position="220"/>
        <end position="369"/>
    </location>
</feature>
<dbReference type="InterPro" id="IPR001412">
    <property type="entry name" value="aa-tRNA-synth_I_CS"/>
</dbReference>
<dbReference type="SUPFAM" id="SSF50677">
    <property type="entry name" value="ValRS/IleRS/LeuRS editing domain"/>
    <property type="match status" value="1"/>
</dbReference>
<dbReference type="PANTHER" id="PTHR43740">
    <property type="entry name" value="LEUCYL-TRNA SYNTHETASE"/>
    <property type="match status" value="1"/>
</dbReference>
<dbReference type="FunFam" id="1.10.730.10:FF:000002">
    <property type="entry name" value="Leucine--tRNA ligase"/>
    <property type="match status" value="1"/>
</dbReference>
<dbReference type="PRINTS" id="PR00985">
    <property type="entry name" value="TRNASYNTHLEU"/>
</dbReference>
<evidence type="ECO:0000259" key="12">
    <source>
        <dbReference type="Pfam" id="PF08264"/>
    </source>
</evidence>
<evidence type="ECO:0000256" key="5">
    <source>
        <dbReference type="ARBA" id="ARBA00022840"/>
    </source>
</evidence>
<dbReference type="InterPro" id="IPR013155">
    <property type="entry name" value="M/V/L/I-tRNA-synth_anticd-bd"/>
</dbReference>
<dbReference type="GO" id="GO:0004823">
    <property type="term" value="F:leucine-tRNA ligase activity"/>
    <property type="evidence" value="ECO:0007669"/>
    <property type="project" value="UniProtKB-UniRule"/>
</dbReference>
<feature type="short sequence motif" description="'KMSKS' region" evidence="9">
    <location>
        <begin position="767"/>
        <end position="771"/>
    </location>
</feature>
<dbReference type="CDD" id="cd07958">
    <property type="entry name" value="Anticodon_Ia_Leu_BEm"/>
    <property type="match status" value="1"/>
</dbReference>
<evidence type="ECO:0000259" key="14">
    <source>
        <dbReference type="Pfam" id="PF13603"/>
    </source>
</evidence>
<dbReference type="EMBL" id="VMGK01000024">
    <property type="protein sequence ID" value="TSC92491.1"/>
    <property type="molecule type" value="Genomic_DNA"/>
</dbReference>
<feature type="domain" description="Methionyl/Leucyl tRNA synthetase" evidence="13">
    <location>
        <begin position="40"/>
        <end position="181"/>
    </location>
</feature>
<reference evidence="15 16" key="1">
    <citation type="submission" date="2017-07" db="EMBL/GenBank/DDBJ databases">
        <title>Mechanisms for carbon and nitrogen cycling indicate functional differentiation within the Candidate Phyla Radiation.</title>
        <authorList>
            <person name="Danczak R.E."/>
            <person name="Johnston M.D."/>
            <person name="Kenah C."/>
            <person name="Slattery M."/>
            <person name="Wrighton K.C."/>
            <person name="Wilkins M.J."/>
        </authorList>
    </citation>
    <scope>NUCLEOTIDE SEQUENCE [LARGE SCALE GENOMIC DNA]</scope>
    <source>
        <strain evidence="15">Licking1014_7</strain>
    </source>
</reference>
<evidence type="ECO:0000256" key="4">
    <source>
        <dbReference type="ARBA" id="ARBA00022741"/>
    </source>
</evidence>
<dbReference type="AlphaFoldDB" id="A0A554LHZ9"/>
<evidence type="ECO:0000259" key="11">
    <source>
        <dbReference type="Pfam" id="PF00133"/>
    </source>
</evidence>
<feature type="domain" description="Aminoacyl-tRNA synthetase class Ia" evidence="11">
    <location>
        <begin position="533"/>
        <end position="572"/>
    </location>
</feature>
<dbReference type="Gene3D" id="3.90.740.10">
    <property type="entry name" value="Valyl/Leucyl/Isoleucyl-tRNA synthetase, editing domain"/>
    <property type="match status" value="1"/>
</dbReference>
<evidence type="ECO:0000256" key="2">
    <source>
        <dbReference type="ARBA" id="ARBA00022490"/>
    </source>
</evidence>
<keyword evidence="6 9" id="KW-0648">Protein biosynthesis</keyword>
<dbReference type="Pfam" id="PF08264">
    <property type="entry name" value="Anticodon_1"/>
    <property type="match status" value="1"/>
</dbReference>
<evidence type="ECO:0000256" key="10">
    <source>
        <dbReference type="RuleBase" id="RU363035"/>
    </source>
</evidence>
<dbReference type="Pfam" id="PF09334">
    <property type="entry name" value="tRNA-synt_1g"/>
    <property type="match status" value="1"/>
</dbReference>
<keyword evidence="2 9" id="KW-0963">Cytoplasm</keyword>
<dbReference type="SUPFAM" id="SSF52374">
    <property type="entry name" value="Nucleotidylyl transferase"/>
    <property type="match status" value="1"/>
</dbReference>
<evidence type="ECO:0000259" key="13">
    <source>
        <dbReference type="Pfam" id="PF09334"/>
    </source>
</evidence>
<protein>
    <recommendedName>
        <fullName evidence="9">Leucine--tRNA ligase</fullName>
        <ecNumber evidence="9">6.1.1.4</ecNumber>
    </recommendedName>
    <alternativeName>
        <fullName evidence="9">Leucyl-tRNA synthetase</fullName>
        <shortName evidence="9">LeuRS</shortName>
    </alternativeName>
</protein>
<dbReference type="InterPro" id="IPR009080">
    <property type="entry name" value="tRNAsynth_Ia_anticodon-bd"/>
</dbReference>
<dbReference type="FunFam" id="3.40.50.620:FF:000077">
    <property type="entry name" value="Leucine--tRNA ligase"/>
    <property type="match status" value="1"/>
</dbReference>
<dbReference type="InterPro" id="IPR014729">
    <property type="entry name" value="Rossmann-like_a/b/a_fold"/>
</dbReference>
<evidence type="ECO:0000313" key="15">
    <source>
        <dbReference type="EMBL" id="TSC92491.1"/>
    </source>
</evidence>
<feature type="domain" description="Methionyl/Valyl/Leucyl/Isoleucyl-tRNA synthetase anticodon-binding" evidence="12">
    <location>
        <begin position="838"/>
        <end position="949"/>
    </location>
</feature>
<dbReference type="EC" id="6.1.1.4" evidence="9"/>
<accession>A0A554LHZ9</accession>
<dbReference type="GO" id="GO:0005524">
    <property type="term" value="F:ATP binding"/>
    <property type="evidence" value="ECO:0007669"/>
    <property type="project" value="UniProtKB-UniRule"/>
</dbReference>
<evidence type="ECO:0000313" key="16">
    <source>
        <dbReference type="Proteomes" id="UP000315689"/>
    </source>
</evidence>
<keyword evidence="7 9" id="KW-0030">Aminoacyl-tRNA synthetase</keyword>
<dbReference type="InterPro" id="IPR002300">
    <property type="entry name" value="aa-tRNA-synth_Ia"/>
</dbReference>
<comment type="caution">
    <text evidence="15">The sequence shown here is derived from an EMBL/GenBank/DDBJ whole genome shotgun (WGS) entry which is preliminary data.</text>
</comment>
<feature type="binding site" evidence="9">
    <location>
        <position position="770"/>
    </location>
    <ligand>
        <name>ATP</name>
        <dbReference type="ChEBI" id="CHEBI:30616"/>
    </ligand>
</feature>
<evidence type="ECO:0000256" key="8">
    <source>
        <dbReference type="ARBA" id="ARBA00047469"/>
    </source>
</evidence>
<keyword evidence="3 9" id="KW-0436">Ligase</keyword>
<dbReference type="Pfam" id="PF00133">
    <property type="entry name" value="tRNA-synt_1"/>
    <property type="match status" value="2"/>
</dbReference>
<dbReference type="InterPro" id="IPR002302">
    <property type="entry name" value="Leu-tRNA-ligase"/>
</dbReference>
<evidence type="ECO:0000256" key="1">
    <source>
        <dbReference type="ARBA" id="ARBA00005594"/>
    </source>
</evidence>
<evidence type="ECO:0000256" key="7">
    <source>
        <dbReference type="ARBA" id="ARBA00023146"/>
    </source>
</evidence>
<dbReference type="GO" id="GO:0006429">
    <property type="term" value="P:leucyl-tRNA aminoacylation"/>
    <property type="evidence" value="ECO:0007669"/>
    <property type="project" value="UniProtKB-UniRule"/>
</dbReference>
<dbReference type="Gene3D" id="1.10.730.10">
    <property type="entry name" value="Isoleucyl-tRNA Synthetase, Domain 1"/>
    <property type="match status" value="1"/>
</dbReference>
<dbReference type="HAMAP" id="MF_00049_B">
    <property type="entry name" value="Leu_tRNA_synth_B"/>
    <property type="match status" value="1"/>
</dbReference>
<dbReference type="Gene3D" id="3.10.20.590">
    <property type="match status" value="1"/>
</dbReference>
<keyword evidence="4 9" id="KW-0547">Nucleotide-binding</keyword>
<dbReference type="SUPFAM" id="SSF47323">
    <property type="entry name" value="Anticodon-binding domain of a subclass of class I aminoacyl-tRNA synthetases"/>
    <property type="match status" value="1"/>
</dbReference>
<dbReference type="PROSITE" id="PS00178">
    <property type="entry name" value="AA_TRNA_LIGASE_I"/>
    <property type="match status" value="1"/>
</dbReference>
<dbReference type="InterPro" id="IPR009008">
    <property type="entry name" value="Val/Leu/Ile-tRNA-synth_edit"/>
</dbReference>